<accession>A0A9P4GTY5</accession>
<dbReference type="GeneID" id="63853327"/>
<sequence>MTVAWSRTWLSKTTRSCSKSIKSSRHKYMNCSPFIRLEYLKSCDITAGQASLTRLATSLILRPGVIGCEHQLRRNTRCSAYLTCPTHCLTACHQYATMLSLFLLLSLYMLLVTSEWTNPKDALINPRGQKVCLQQCGTSELKCPEAFVCHLYSHDPVLKLMFQ</sequence>
<comment type="caution">
    <text evidence="1">The sequence shown here is derived from an EMBL/GenBank/DDBJ whole genome shotgun (WGS) entry which is preliminary data.</text>
</comment>
<keyword evidence="2" id="KW-1185">Reference proteome</keyword>
<evidence type="ECO:0000313" key="1">
    <source>
        <dbReference type="EMBL" id="KAF1851700.1"/>
    </source>
</evidence>
<dbReference type="EMBL" id="ML976614">
    <property type="protein sequence ID" value="KAF1851700.1"/>
    <property type="molecule type" value="Genomic_DNA"/>
</dbReference>
<protein>
    <submittedName>
        <fullName evidence="1">Uncharacterized protein</fullName>
    </submittedName>
</protein>
<dbReference type="OrthoDB" id="3776817at2759"/>
<name>A0A9P4GTY5_9PLEO</name>
<proteinExistence type="predicted"/>
<dbReference type="Proteomes" id="UP000800039">
    <property type="component" value="Unassembled WGS sequence"/>
</dbReference>
<gene>
    <name evidence="1" type="ORF">K460DRAFT_39598</name>
</gene>
<reference evidence="1" key="1">
    <citation type="submission" date="2020-01" db="EMBL/GenBank/DDBJ databases">
        <authorList>
            <consortium name="DOE Joint Genome Institute"/>
            <person name="Haridas S."/>
            <person name="Albert R."/>
            <person name="Binder M."/>
            <person name="Bloem J."/>
            <person name="Labutti K."/>
            <person name="Salamov A."/>
            <person name="Andreopoulos B."/>
            <person name="Baker S.E."/>
            <person name="Barry K."/>
            <person name="Bills G."/>
            <person name="Bluhm B.H."/>
            <person name="Cannon C."/>
            <person name="Castanera R."/>
            <person name="Culley D.E."/>
            <person name="Daum C."/>
            <person name="Ezra D."/>
            <person name="Gonzalez J.B."/>
            <person name="Henrissat B."/>
            <person name="Kuo A."/>
            <person name="Liang C."/>
            <person name="Lipzen A."/>
            <person name="Lutzoni F."/>
            <person name="Magnuson J."/>
            <person name="Mondo S."/>
            <person name="Nolan M."/>
            <person name="Ohm R."/>
            <person name="Pangilinan J."/>
            <person name="Park H.-J."/>
            <person name="Ramirez L."/>
            <person name="Alfaro M."/>
            <person name="Sun H."/>
            <person name="Tritt A."/>
            <person name="Yoshinaga Y."/>
            <person name="Zwiers L.-H."/>
            <person name="Turgeon B.G."/>
            <person name="Goodwin S.B."/>
            <person name="Spatafora J.W."/>
            <person name="Crous P.W."/>
            <person name="Grigoriev I.V."/>
        </authorList>
    </citation>
    <scope>NUCLEOTIDE SEQUENCE</scope>
    <source>
        <strain evidence="1">CBS 394.84</strain>
    </source>
</reference>
<dbReference type="AlphaFoldDB" id="A0A9P4GTY5"/>
<dbReference type="RefSeq" id="XP_040794263.1">
    <property type="nucleotide sequence ID" value="XM_040936076.1"/>
</dbReference>
<evidence type="ECO:0000313" key="2">
    <source>
        <dbReference type="Proteomes" id="UP000800039"/>
    </source>
</evidence>
<organism evidence="1 2">
    <name type="scientific">Cucurbitaria berberidis CBS 394.84</name>
    <dbReference type="NCBI Taxonomy" id="1168544"/>
    <lineage>
        <taxon>Eukaryota</taxon>
        <taxon>Fungi</taxon>
        <taxon>Dikarya</taxon>
        <taxon>Ascomycota</taxon>
        <taxon>Pezizomycotina</taxon>
        <taxon>Dothideomycetes</taxon>
        <taxon>Pleosporomycetidae</taxon>
        <taxon>Pleosporales</taxon>
        <taxon>Pleosporineae</taxon>
        <taxon>Cucurbitariaceae</taxon>
        <taxon>Cucurbitaria</taxon>
    </lineage>
</organism>